<dbReference type="GO" id="GO:0005829">
    <property type="term" value="C:cytosol"/>
    <property type="evidence" value="ECO:0007669"/>
    <property type="project" value="UniProtKB-SubCell"/>
</dbReference>
<keyword evidence="16" id="KW-0175">Coiled coil</keyword>
<evidence type="ECO:0000256" key="13">
    <source>
        <dbReference type="ARBA" id="ARBA00056809"/>
    </source>
</evidence>
<feature type="region of interest" description="Disordered" evidence="17">
    <location>
        <begin position="1"/>
        <end position="50"/>
    </location>
</feature>
<proteinExistence type="inferred from homology"/>
<comment type="similarity">
    <text evidence="5">Belongs to the TRAFAC class TrmE-Era-EngA-EngB-Septin-like GTPase superfamily. AIG1/Toc34/Toc159-like paraseptin GTPase family. IAN subfamily.</text>
</comment>
<evidence type="ECO:0000259" key="19">
    <source>
        <dbReference type="PROSITE" id="PS51720"/>
    </source>
</evidence>
<keyword evidence="18" id="KW-0472">Membrane</keyword>
<dbReference type="PANTHER" id="PTHR10903">
    <property type="entry name" value="GTPASE, IMAP FAMILY MEMBER-RELATED"/>
    <property type="match status" value="1"/>
</dbReference>
<evidence type="ECO:0000256" key="10">
    <source>
        <dbReference type="ARBA" id="ARBA00023034"/>
    </source>
</evidence>
<keyword evidence="18" id="KW-0812">Transmembrane</keyword>
<protein>
    <recommendedName>
        <fullName evidence="14">GTPase IMAP family member 8</fullName>
    </recommendedName>
    <alternativeName>
        <fullName evidence="15">Immune-associated nucleotide-binding protein 9</fullName>
    </alternativeName>
</protein>
<evidence type="ECO:0000256" key="9">
    <source>
        <dbReference type="ARBA" id="ARBA00022824"/>
    </source>
</evidence>
<dbReference type="GO" id="GO:0005739">
    <property type="term" value="C:mitochondrion"/>
    <property type="evidence" value="ECO:0007669"/>
    <property type="project" value="UniProtKB-SubCell"/>
</dbReference>
<evidence type="ECO:0000256" key="8">
    <source>
        <dbReference type="ARBA" id="ARBA00022741"/>
    </source>
</evidence>
<keyword evidence="18" id="KW-1133">Transmembrane helix</keyword>
<reference evidence="20" key="2">
    <citation type="submission" date="2025-08" db="UniProtKB">
        <authorList>
            <consortium name="Ensembl"/>
        </authorList>
    </citation>
    <scope>IDENTIFICATION</scope>
</reference>
<dbReference type="Gene3D" id="4.10.830.40">
    <property type="match status" value="1"/>
</dbReference>
<dbReference type="Proteomes" id="UP000694395">
    <property type="component" value="Chromosome 13"/>
</dbReference>
<evidence type="ECO:0000256" key="17">
    <source>
        <dbReference type="SAM" id="MobiDB-lite"/>
    </source>
</evidence>
<evidence type="ECO:0000256" key="12">
    <source>
        <dbReference type="ARBA" id="ARBA00023134"/>
    </source>
</evidence>
<keyword evidence="10" id="KW-0333">Golgi apparatus</keyword>
<dbReference type="InterPro" id="IPR027417">
    <property type="entry name" value="P-loop_NTPase"/>
</dbReference>
<feature type="domain" description="AIG1-type G" evidence="19">
    <location>
        <begin position="197"/>
        <end position="393"/>
    </location>
</feature>
<dbReference type="Ensembl" id="ENSOMYT00000085422.2">
    <property type="protein sequence ID" value="ENSOMYP00000078421.2"/>
    <property type="gene ID" value="ENSOMYG00000036288.2"/>
</dbReference>
<accession>A0A8C7TH04</accession>
<keyword evidence="11" id="KW-0496">Mitochondrion</keyword>
<dbReference type="GO" id="GO:0005525">
    <property type="term" value="F:GTP binding"/>
    <property type="evidence" value="ECO:0007669"/>
    <property type="project" value="UniProtKB-KW"/>
</dbReference>
<dbReference type="Pfam" id="PF04548">
    <property type="entry name" value="AIG1"/>
    <property type="match status" value="1"/>
</dbReference>
<comment type="subcellular location">
    <subcellularLocation>
        <location evidence="3">Cytoplasm</location>
        <location evidence="3">Cytosol</location>
    </subcellularLocation>
    <subcellularLocation>
        <location evidence="2">Endoplasmic reticulum</location>
    </subcellularLocation>
    <subcellularLocation>
        <location evidence="4">Golgi apparatus</location>
    </subcellularLocation>
    <subcellularLocation>
        <location evidence="1">Mitochondrion</location>
    </subcellularLocation>
</comment>
<evidence type="ECO:0000256" key="6">
    <source>
        <dbReference type="ARBA" id="ARBA00022490"/>
    </source>
</evidence>
<reference evidence="20" key="3">
    <citation type="submission" date="2025-09" db="UniProtKB">
        <authorList>
            <consortium name="Ensembl"/>
        </authorList>
    </citation>
    <scope>IDENTIFICATION</scope>
</reference>
<keyword evidence="7" id="KW-0677">Repeat</keyword>
<evidence type="ECO:0000256" key="14">
    <source>
        <dbReference type="ARBA" id="ARBA00073539"/>
    </source>
</evidence>
<evidence type="ECO:0000256" key="1">
    <source>
        <dbReference type="ARBA" id="ARBA00004173"/>
    </source>
</evidence>
<dbReference type="GO" id="GO:0005794">
    <property type="term" value="C:Golgi apparatus"/>
    <property type="evidence" value="ECO:0007669"/>
    <property type="project" value="UniProtKB-SubCell"/>
</dbReference>
<dbReference type="GO" id="GO:0005783">
    <property type="term" value="C:endoplasmic reticulum"/>
    <property type="evidence" value="ECO:0007669"/>
    <property type="project" value="UniProtKB-SubCell"/>
</dbReference>
<sequence>MKSGLEEGNGGSAEEEQKRLPYLGANESADGIREEQPEPPVPDCQSMKSDKSMHLPLDFNGVCPTCDSRSQSLETNSSVCSSDGGEMNSQGSVVTHQRRKCDICVGRIHKAVKFCKVCKAVYCEDHIRDHYMAPGLRKHTVVDATDDHGHVEIERTSTQVGLWKKNVVLFCILILILLGLVGGLWYHMSPRVEGKGRLDMRIVLLGKTGSGKSSTGNTILGREAFRAEASPVSVTTQCEKHNVVIGQNIITVIDTPGILGTLLQPEEVMVKTAECINTTPHIFLLVIRLEEFTDEDRKSVQWIQENFGEEALKYTIVLFTGVDQLEGKSVETFIKASSHLQQVINSCGDRYHVFNNKDKNDNTQVSELLEKIDELLNEYRGYHHVADLLIQERVRKEEMRERAQILQEEGIKREAAEREIREEEEKKREAAEREIREEEEKKREAAEREIREEEVKKREAAEREIREEEEKKRKELKNLALKASEKSDIKFQLIIIVATIITLIIISCCKSIVDRTKEEHMISIQKEQKLENEIRHIIKEKYEKEIRLLKEELNRTKEIKVKEKKEDVRSSCKCS</sequence>
<keyword evidence="9" id="KW-0256">Endoplasmic reticulum</keyword>
<comment type="function">
    <text evidence="13">Exerts an anti-apoptotic effect in the immune system and is involved in responses to infections.</text>
</comment>
<keyword evidence="21" id="KW-1185">Reference proteome</keyword>
<evidence type="ECO:0000256" key="7">
    <source>
        <dbReference type="ARBA" id="ARBA00022737"/>
    </source>
</evidence>
<evidence type="ECO:0000256" key="16">
    <source>
        <dbReference type="SAM" id="Coils"/>
    </source>
</evidence>
<feature type="transmembrane region" description="Helical" evidence="18">
    <location>
        <begin position="491"/>
        <end position="513"/>
    </location>
</feature>
<reference evidence="20" key="1">
    <citation type="submission" date="2020-07" db="EMBL/GenBank/DDBJ databases">
        <title>A long reads based de novo assembly of the rainbow trout Arlee double haploid line genome.</title>
        <authorList>
            <person name="Gao G."/>
            <person name="Palti Y."/>
        </authorList>
    </citation>
    <scope>NUCLEOTIDE SEQUENCE [LARGE SCALE GENOMIC DNA]</scope>
</reference>
<dbReference type="PANTHER" id="PTHR10903:SF188">
    <property type="entry name" value="GTPASE IMAP FAMILY MEMBER 2-LIKE-RELATED"/>
    <property type="match status" value="1"/>
</dbReference>
<feature type="coiled-coil region" evidence="16">
    <location>
        <begin position="539"/>
        <end position="566"/>
    </location>
</feature>
<keyword evidence="6" id="KW-0963">Cytoplasm</keyword>
<dbReference type="Gene3D" id="3.40.50.300">
    <property type="entry name" value="P-loop containing nucleotide triphosphate hydrolases"/>
    <property type="match status" value="1"/>
</dbReference>
<evidence type="ECO:0000313" key="21">
    <source>
        <dbReference type="Proteomes" id="UP000694395"/>
    </source>
</evidence>
<keyword evidence="8" id="KW-0547">Nucleotide-binding</keyword>
<evidence type="ECO:0000256" key="4">
    <source>
        <dbReference type="ARBA" id="ARBA00004555"/>
    </source>
</evidence>
<dbReference type="GeneTree" id="ENSGT01140000282522"/>
<dbReference type="InterPro" id="IPR045058">
    <property type="entry name" value="GIMA/IAN/Toc"/>
</dbReference>
<evidence type="ECO:0000256" key="3">
    <source>
        <dbReference type="ARBA" id="ARBA00004514"/>
    </source>
</evidence>
<dbReference type="CDD" id="cd01852">
    <property type="entry name" value="AIG1"/>
    <property type="match status" value="1"/>
</dbReference>
<dbReference type="AlphaFoldDB" id="A0A8C7TH04"/>
<dbReference type="InterPro" id="IPR006703">
    <property type="entry name" value="G_AIG1"/>
</dbReference>
<evidence type="ECO:0000256" key="15">
    <source>
        <dbReference type="ARBA" id="ARBA00077278"/>
    </source>
</evidence>
<dbReference type="FunFam" id="3.40.50.300:FF:000536">
    <property type="entry name" value="GTPase IMAP family member 8"/>
    <property type="match status" value="1"/>
</dbReference>
<evidence type="ECO:0000256" key="5">
    <source>
        <dbReference type="ARBA" id="ARBA00008535"/>
    </source>
</evidence>
<keyword evidence="12" id="KW-0342">GTP-binding</keyword>
<name>A0A8C7TH04_ONCMY</name>
<evidence type="ECO:0000256" key="2">
    <source>
        <dbReference type="ARBA" id="ARBA00004240"/>
    </source>
</evidence>
<evidence type="ECO:0000313" key="20">
    <source>
        <dbReference type="Ensembl" id="ENSOMYP00000078421.2"/>
    </source>
</evidence>
<evidence type="ECO:0000256" key="11">
    <source>
        <dbReference type="ARBA" id="ARBA00023128"/>
    </source>
</evidence>
<feature type="region of interest" description="Disordered" evidence="17">
    <location>
        <begin position="416"/>
        <end position="453"/>
    </location>
</feature>
<dbReference type="PROSITE" id="PS51720">
    <property type="entry name" value="G_AIG1"/>
    <property type="match status" value="1"/>
</dbReference>
<feature type="transmembrane region" description="Helical" evidence="18">
    <location>
        <begin position="167"/>
        <end position="188"/>
    </location>
</feature>
<organism evidence="20 21">
    <name type="scientific">Oncorhynchus mykiss</name>
    <name type="common">Rainbow trout</name>
    <name type="synonym">Salmo gairdneri</name>
    <dbReference type="NCBI Taxonomy" id="8022"/>
    <lineage>
        <taxon>Eukaryota</taxon>
        <taxon>Metazoa</taxon>
        <taxon>Chordata</taxon>
        <taxon>Craniata</taxon>
        <taxon>Vertebrata</taxon>
        <taxon>Euteleostomi</taxon>
        <taxon>Actinopterygii</taxon>
        <taxon>Neopterygii</taxon>
        <taxon>Teleostei</taxon>
        <taxon>Protacanthopterygii</taxon>
        <taxon>Salmoniformes</taxon>
        <taxon>Salmonidae</taxon>
        <taxon>Salmoninae</taxon>
        <taxon>Oncorhynchus</taxon>
    </lineage>
</organism>
<dbReference type="SUPFAM" id="SSF52540">
    <property type="entry name" value="P-loop containing nucleoside triphosphate hydrolases"/>
    <property type="match status" value="1"/>
</dbReference>
<evidence type="ECO:0000256" key="18">
    <source>
        <dbReference type="SAM" id="Phobius"/>
    </source>
</evidence>